<gene>
    <name evidence="3" type="ORF">NM203_09765</name>
</gene>
<dbReference type="InterPro" id="IPR051549">
    <property type="entry name" value="PEP_Utilizing_Enz"/>
</dbReference>
<dbReference type="Gene3D" id="3.50.30.10">
    <property type="entry name" value="Phosphohistidine domain"/>
    <property type="match status" value="1"/>
</dbReference>
<feature type="domain" description="PEP-utilising enzyme mobile" evidence="2">
    <location>
        <begin position="725"/>
        <end position="795"/>
    </location>
</feature>
<dbReference type="PANTHER" id="PTHR43615">
    <property type="entry name" value="PHOSPHOENOLPYRUVATE SYNTHASE-RELATED"/>
    <property type="match status" value="1"/>
</dbReference>
<accession>A0ABT1M3Q7</accession>
<organism evidence="3 4">
    <name type="scientific">Mycolicibacterium arenosum</name>
    <dbReference type="NCBI Taxonomy" id="2952157"/>
    <lineage>
        <taxon>Bacteria</taxon>
        <taxon>Bacillati</taxon>
        <taxon>Actinomycetota</taxon>
        <taxon>Actinomycetes</taxon>
        <taxon>Mycobacteriales</taxon>
        <taxon>Mycobacteriaceae</taxon>
        <taxon>Mycolicibacterium</taxon>
    </lineage>
</organism>
<sequence length="801" mass="84355">MRVVLGGLDGSGVGVGVAQRLTNMGHDVVGVGPRRPESWYGKAVFVELDTMDDATLAFAFVGADAAAHFGADANEATVFARTAADSGVPRVVTALDTGSDAPGVIVVRTAKVLGRNVDDATVREFTGPVIRSSAADAPLRVVHPEDVQRVYVRSLLDHTLPGGFVDVAAPGHTSVRAIARAIGRRVVPGRAAAPQLEPDAVRLTEWGVAPAWTAERCVEDFALACRGRITLGDRLLAFPWRLPRVRSIPSPEAPSADGVAPQPAGSGLTNGEFDTPIDPRFPAFIATNLSEALAGPFTPSSASVSVLGTRAAGMVIAARLRPGGAVQREMAVRTTGVFGHRLYAGMTSGYFMATTVPLVKPDMILSGFFGRTAEGLELFGAERPPVEPQTVGRFLRAVVTFANNLLVLSAGSKIDSRDFVADVARLEELAGEPKSLDDRDLRTLILLGRDHAVQGWVLASASILVCTAYGVILRLLCGREVLPSTGPELASAQSLGAVHRLAAAARADAPTAELLATPGVTFDDLAAQVPEFTAAFRNELALIGHRGPGEVEMRSTTYSDDPSLLMRIVAKAAEHGPRNAPAPPDVPLWVRPVAAAAAAQLREREVRRDRMVRAIWVVRTLLREAGRRLVDEGLLDTVDDVFYLQVDELEAPPPDMAAVVTRRRAQQRTLTEMVPPEAFSGHWDPTPAPMAPLAPGEVLHGMGVGGGRMTGRVRVIAPETIGELQPGEVLVAKVTDVGYTPAFAYAAAVVTELGGPISHAAIVAREFGVPCVVNARGASTRLTPGALIEVDGATGTVTVLA</sequence>
<dbReference type="RefSeq" id="WP_255059652.1">
    <property type="nucleotide sequence ID" value="NZ_JANDBD010000003.1"/>
</dbReference>
<evidence type="ECO:0000313" key="4">
    <source>
        <dbReference type="Proteomes" id="UP001651690"/>
    </source>
</evidence>
<dbReference type="EMBL" id="JANDBD010000003">
    <property type="protein sequence ID" value="MCP9272472.1"/>
    <property type="molecule type" value="Genomic_DNA"/>
</dbReference>
<comment type="caution">
    <text evidence="3">The sequence shown here is derived from an EMBL/GenBank/DDBJ whole genome shotgun (WGS) entry which is preliminary data.</text>
</comment>
<evidence type="ECO:0000259" key="2">
    <source>
        <dbReference type="Pfam" id="PF00391"/>
    </source>
</evidence>
<dbReference type="SUPFAM" id="SSF51735">
    <property type="entry name" value="NAD(P)-binding Rossmann-fold domains"/>
    <property type="match status" value="1"/>
</dbReference>
<dbReference type="PANTHER" id="PTHR43615:SF1">
    <property type="entry name" value="PPDK_N DOMAIN-CONTAINING PROTEIN"/>
    <property type="match status" value="1"/>
</dbReference>
<evidence type="ECO:0000313" key="3">
    <source>
        <dbReference type="EMBL" id="MCP9272472.1"/>
    </source>
</evidence>
<dbReference type="SUPFAM" id="SSF52009">
    <property type="entry name" value="Phosphohistidine domain"/>
    <property type="match status" value="1"/>
</dbReference>
<name>A0ABT1M3Q7_9MYCO</name>
<dbReference type="InterPro" id="IPR036291">
    <property type="entry name" value="NAD(P)-bd_dom_sf"/>
</dbReference>
<dbReference type="InterPro" id="IPR036637">
    <property type="entry name" value="Phosphohistidine_dom_sf"/>
</dbReference>
<keyword evidence="4" id="KW-1185">Reference proteome</keyword>
<dbReference type="InterPro" id="IPR008279">
    <property type="entry name" value="PEP-util_enz_mobile_dom"/>
</dbReference>
<feature type="region of interest" description="Disordered" evidence="1">
    <location>
        <begin position="249"/>
        <end position="272"/>
    </location>
</feature>
<proteinExistence type="predicted"/>
<reference evidence="3 4" key="1">
    <citation type="submission" date="2022-06" db="EMBL/GenBank/DDBJ databases">
        <title>Mycolicibacterium sp. CAU 1645 isolated from seawater.</title>
        <authorList>
            <person name="Kim W."/>
        </authorList>
    </citation>
    <scope>NUCLEOTIDE SEQUENCE [LARGE SCALE GENOMIC DNA]</scope>
    <source>
        <strain evidence="3 4">CAU 1645</strain>
    </source>
</reference>
<evidence type="ECO:0000256" key="1">
    <source>
        <dbReference type="SAM" id="MobiDB-lite"/>
    </source>
</evidence>
<dbReference type="Pfam" id="PF00391">
    <property type="entry name" value="PEP-utilizers"/>
    <property type="match status" value="1"/>
</dbReference>
<protein>
    <submittedName>
        <fullName evidence="3">PEP-utilizing enzyme</fullName>
    </submittedName>
</protein>
<dbReference type="Proteomes" id="UP001651690">
    <property type="component" value="Unassembled WGS sequence"/>
</dbReference>